<comment type="caution">
    <text evidence="2">The sequence shown here is derived from an EMBL/GenBank/DDBJ whole genome shotgun (WGS) entry which is preliminary data.</text>
</comment>
<dbReference type="PANTHER" id="PTHR43377:SF1">
    <property type="entry name" value="BILIVERDIN REDUCTASE A"/>
    <property type="match status" value="1"/>
</dbReference>
<dbReference type="AlphaFoldDB" id="A0A918HJW6"/>
<sequence length="476" mass="52472">MPGAPAKRIVLAGLGPYSRTMYYPLLERYQSAGRLTIDTVVDLESQRDIVEKYLAGRSLQPRRVVLVPDAADSSTLTDALDGADPLRETPAWGCIVATEPRAHRAYAEWAVRRGMHVLLEKPVTARDLREEGPEEALRMVEDQLFLAELAEKNGVTVVVQAQRRAHPAYLMVKEILAEVVGEYGIPVTYLDIHHSDGTWNMPWEFVSRDGHPYKYGYGKLLHSGYHFVDLFCWLTEVNRGCARPPDRLGLDVSAVDARGVDAQLTDAAYARLFGRERWGRFSGLPRPASVPEQLWGETDVVLLARLMHGPDVVTTAVLTLLQSSLSARSGLELPEDTYKGNGRVRHERVTLQVGPLMTIRVDSCQDARPGGGRSPFDVVVYRNRGLIGGEAVSRVRMRTPDAASDAASDSLNNRAREELFRDFLALDGRRSGLALHGTTVRVLAAAVAGVVRAARGGSGRSVVALDPSVREWHRAE</sequence>
<evidence type="ECO:0000313" key="2">
    <source>
        <dbReference type="EMBL" id="GGT66368.1"/>
    </source>
</evidence>
<proteinExistence type="predicted"/>
<organism evidence="2 3">
    <name type="scientific">Streptomyces phaeofaciens</name>
    <dbReference type="NCBI Taxonomy" id="68254"/>
    <lineage>
        <taxon>Bacteria</taxon>
        <taxon>Bacillati</taxon>
        <taxon>Actinomycetota</taxon>
        <taxon>Actinomycetes</taxon>
        <taxon>Kitasatosporales</taxon>
        <taxon>Streptomycetaceae</taxon>
        <taxon>Streptomyces</taxon>
    </lineage>
</organism>
<dbReference type="InterPro" id="IPR000683">
    <property type="entry name" value="Gfo/Idh/MocA-like_OxRdtase_N"/>
</dbReference>
<dbReference type="Pfam" id="PF01408">
    <property type="entry name" value="GFO_IDH_MocA"/>
    <property type="match status" value="1"/>
</dbReference>
<reference evidence="2" key="2">
    <citation type="submission" date="2020-09" db="EMBL/GenBank/DDBJ databases">
        <authorList>
            <person name="Sun Q."/>
            <person name="Ohkuma M."/>
        </authorList>
    </citation>
    <scope>NUCLEOTIDE SEQUENCE</scope>
    <source>
        <strain evidence="2">JCM 4125</strain>
    </source>
</reference>
<protein>
    <recommendedName>
        <fullName evidence="1">Gfo/Idh/MocA-like oxidoreductase N-terminal domain-containing protein</fullName>
    </recommendedName>
</protein>
<gene>
    <name evidence="2" type="ORF">GCM10010226_50240</name>
</gene>
<dbReference type="Proteomes" id="UP000646776">
    <property type="component" value="Unassembled WGS sequence"/>
</dbReference>
<keyword evidence="3" id="KW-1185">Reference proteome</keyword>
<name>A0A918HJW6_9ACTN</name>
<dbReference type="EMBL" id="BMSA01000015">
    <property type="protein sequence ID" value="GGT66368.1"/>
    <property type="molecule type" value="Genomic_DNA"/>
</dbReference>
<dbReference type="GO" id="GO:0000166">
    <property type="term" value="F:nucleotide binding"/>
    <property type="evidence" value="ECO:0007669"/>
    <property type="project" value="InterPro"/>
</dbReference>
<dbReference type="SUPFAM" id="SSF51735">
    <property type="entry name" value="NAD(P)-binding Rossmann-fold domains"/>
    <property type="match status" value="1"/>
</dbReference>
<evidence type="ECO:0000313" key="3">
    <source>
        <dbReference type="Proteomes" id="UP000646776"/>
    </source>
</evidence>
<dbReference type="InterPro" id="IPR036291">
    <property type="entry name" value="NAD(P)-bd_dom_sf"/>
</dbReference>
<evidence type="ECO:0000259" key="1">
    <source>
        <dbReference type="Pfam" id="PF01408"/>
    </source>
</evidence>
<dbReference type="RefSeq" id="WP_189713632.1">
    <property type="nucleotide sequence ID" value="NZ_BMSA01000015.1"/>
</dbReference>
<feature type="domain" description="Gfo/Idh/MocA-like oxidoreductase N-terminal" evidence="1">
    <location>
        <begin position="95"/>
        <end position="139"/>
    </location>
</feature>
<dbReference type="Gene3D" id="3.40.50.720">
    <property type="entry name" value="NAD(P)-binding Rossmann-like Domain"/>
    <property type="match status" value="1"/>
</dbReference>
<dbReference type="InterPro" id="IPR051450">
    <property type="entry name" value="Gfo/Idh/MocA_Oxidoreductases"/>
</dbReference>
<accession>A0A918HJW6</accession>
<dbReference type="PANTHER" id="PTHR43377">
    <property type="entry name" value="BILIVERDIN REDUCTASE A"/>
    <property type="match status" value="1"/>
</dbReference>
<reference evidence="2" key="1">
    <citation type="journal article" date="2014" name="Int. J. Syst. Evol. Microbiol.">
        <title>Complete genome sequence of Corynebacterium casei LMG S-19264T (=DSM 44701T), isolated from a smear-ripened cheese.</title>
        <authorList>
            <consortium name="US DOE Joint Genome Institute (JGI-PGF)"/>
            <person name="Walter F."/>
            <person name="Albersmeier A."/>
            <person name="Kalinowski J."/>
            <person name="Ruckert C."/>
        </authorList>
    </citation>
    <scope>NUCLEOTIDE SEQUENCE</scope>
    <source>
        <strain evidence="2">JCM 4125</strain>
    </source>
</reference>